<gene>
    <name evidence="1" type="ORF">LYSIN_00988</name>
</gene>
<dbReference type="RefSeq" id="WP_103976432.1">
    <property type="nucleotide sequence ID" value="NZ_PGLV01000001.1"/>
</dbReference>
<sequence length="90" mass="10713">MATRADITCKNCENTFQVFWNDFSKQLPLGCPYCDRTIDETMTEMIKNALGTAWEVNYHFRKYHEERDEALFTVDIKDVFVPIDKFDFDE</sequence>
<dbReference type="Proteomes" id="UP000237319">
    <property type="component" value="Unassembled WGS sequence"/>
</dbReference>
<evidence type="ECO:0000313" key="1">
    <source>
        <dbReference type="EMBL" id="POZ56205.1"/>
    </source>
</evidence>
<dbReference type="EMBL" id="PGLV01000001">
    <property type="protein sequence ID" value="POZ56205.1"/>
    <property type="molecule type" value="Genomic_DNA"/>
</dbReference>
<keyword evidence="2" id="KW-1185">Reference proteome</keyword>
<evidence type="ECO:0000313" key="2">
    <source>
        <dbReference type="Proteomes" id="UP000237319"/>
    </source>
</evidence>
<accession>A0A2S5CZG7</accession>
<comment type="caution">
    <text evidence="1">The sequence shown here is derived from an EMBL/GenBank/DDBJ whole genome shotgun (WGS) entry which is preliminary data.</text>
</comment>
<name>A0A2S5CZG7_LYSSH</name>
<reference evidence="1 2" key="1">
    <citation type="submission" date="2017-11" db="EMBL/GenBank/DDBJ databases">
        <title>Genome sequence of Lysinibacillus sphaericus, a lignin-degrading bacteria isolated from municipal solid waste soil.</title>
        <authorList>
            <person name="Persinoti G.F."/>
            <person name="Paixao D.A."/>
            <person name="Bugg T.D."/>
            <person name="Squina F.M."/>
        </authorList>
    </citation>
    <scope>NUCLEOTIDE SEQUENCE [LARGE SCALE GENOMIC DNA]</scope>
    <source>
        <strain evidence="1 2">A1</strain>
    </source>
</reference>
<dbReference type="AlphaFoldDB" id="A0A2S5CZG7"/>
<proteinExistence type="predicted"/>
<organism evidence="1 2">
    <name type="scientific">Lysinibacillus sphaericus</name>
    <name type="common">Bacillus sphaericus</name>
    <dbReference type="NCBI Taxonomy" id="1421"/>
    <lineage>
        <taxon>Bacteria</taxon>
        <taxon>Bacillati</taxon>
        <taxon>Bacillota</taxon>
        <taxon>Bacilli</taxon>
        <taxon>Bacillales</taxon>
        <taxon>Bacillaceae</taxon>
        <taxon>Lysinibacillus</taxon>
    </lineage>
</organism>
<protein>
    <submittedName>
        <fullName evidence="1">Uncharacterized protein</fullName>
    </submittedName>
</protein>